<dbReference type="GO" id="GO:0005886">
    <property type="term" value="C:plasma membrane"/>
    <property type="evidence" value="ECO:0007669"/>
    <property type="project" value="TreeGrafter"/>
</dbReference>
<dbReference type="InterPro" id="IPR036259">
    <property type="entry name" value="MFS_trans_sf"/>
</dbReference>
<evidence type="ECO:0000256" key="3">
    <source>
        <dbReference type="ARBA" id="ARBA00022989"/>
    </source>
</evidence>
<feature type="transmembrane region" description="Helical" evidence="5">
    <location>
        <begin position="168"/>
        <end position="187"/>
    </location>
</feature>
<comment type="caution">
    <text evidence="7">The sequence shown here is derived from an EMBL/GenBank/DDBJ whole genome shotgun (WGS) entry which is preliminary data.</text>
</comment>
<dbReference type="SUPFAM" id="SSF103473">
    <property type="entry name" value="MFS general substrate transporter"/>
    <property type="match status" value="1"/>
</dbReference>
<feature type="transmembrane region" description="Helical" evidence="5">
    <location>
        <begin position="274"/>
        <end position="292"/>
    </location>
</feature>
<feature type="transmembrane region" description="Helical" evidence="5">
    <location>
        <begin position="299"/>
        <end position="322"/>
    </location>
</feature>
<dbReference type="InterPro" id="IPR020846">
    <property type="entry name" value="MFS_dom"/>
</dbReference>
<evidence type="ECO:0000256" key="2">
    <source>
        <dbReference type="ARBA" id="ARBA00022692"/>
    </source>
</evidence>
<proteinExistence type="predicted"/>
<feature type="transmembrane region" description="Helical" evidence="5">
    <location>
        <begin position="130"/>
        <end position="156"/>
    </location>
</feature>
<reference evidence="7 8" key="1">
    <citation type="submission" date="2018-02" db="EMBL/GenBank/DDBJ databases">
        <title>Genome sequence of the basidiomycete white-rot fungus Phlebia centrifuga.</title>
        <authorList>
            <person name="Granchi Z."/>
            <person name="Peng M."/>
            <person name="de Vries R.P."/>
            <person name="Hilden K."/>
            <person name="Makela M.R."/>
            <person name="Grigoriev I."/>
            <person name="Riley R."/>
        </authorList>
    </citation>
    <scope>NUCLEOTIDE SEQUENCE [LARGE SCALE GENOMIC DNA]</scope>
    <source>
        <strain evidence="7 8">FBCC195</strain>
    </source>
</reference>
<dbReference type="GO" id="GO:0022857">
    <property type="term" value="F:transmembrane transporter activity"/>
    <property type="evidence" value="ECO:0007669"/>
    <property type="project" value="InterPro"/>
</dbReference>
<sequence length="469" mass="49220">MSSRTPTLQGPEASSEKPAKGAAFWFTFMAVIMSILLSALDLTAVGTALPTITSDLNGGDDFSWVGAAYSLSSTAFLPLSGSLADIFGRRPVMLGSILFFALGSALAGAAQNMNMLIAARTVQGLGGGGILNLSEIITGNFIVIAGATLAIVGLTFGGIRFPWSSAQVLAPLIIGLALIGLFIWYEAKIPAEPSIPWEVLSNRTSVGGYIGTLIHGLVSIAVVYYLPIYFQAALGKSPIISGVDILPTAMFISAGALVAGATTQILNKYRPQNALGWVFILVGFGILSLLKADSSMGQWVGYQIIVAAGFGLLYPATVFPVLAPLPVERNATALAFFAFVRSFAQTFGITISSTILQNELKRKLPVGFASLFPSGVEIAFAAIPVIKTLEEPLRSEVRVAFAESMSVVWKTMIGIAGVGLLSLLLLKEVPMNMETDKTYGLHDKGAASIPDEEKAASATNVDITAVESS</sequence>
<comment type="subcellular location">
    <subcellularLocation>
        <location evidence="1">Membrane</location>
        <topology evidence="1">Multi-pass membrane protein</topology>
    </subcellularLocation>
</comment>
<evidence type="ECO:0000256" key="1">
    <source>
        <dbReference type="ARBA" id="ARBA00004141"/>
    </source>
</evidence>
<dbReference type="PROSITE" id="PS50850">
    <property type="entry name" value="MFS"/>
    <property type="match status" value="1"/>
</dbReference>
<dbReference type="OrthoDB" id="3437016at2759"/>
<feature type="transmembrane region" description="Helical" evidence="5">
    <location>
        <begin position="92"/>
        <end position="110"/>
    </location>
</feature>
<keyword evidence="3 5" id="KW-1133">Transmembrane helix</keyword>
<feature type="transmembrane region" description="Helical" evidence="5">
    <location>
        <begin position="21"/>
        <end position="42"/>
    </location>
</feature>
<feature type="domain" description="Major facilitator superfamily (MFS) profile" evidence="6">
    <location>
        <begin position="27"/>
        <end position="469"/>
    </location>
</feature>
<keyword evidence="8" id="KW-1185">Reference proteome</keyword>
<evidence type="ECO:0000313" key="7">
    <source>
        <dbReference type="EMBL" id="PSR78638.1"/>
    </source>
</evidence>
<feature type="transmembrane region" description="Helical" evidence="5">
    <location>
        <begin position="207"/>
        <end position="227"/>
    </location>
</feature>
<feature type="transmembrane region" description="Helical" evidence="5">
    <location>
        <begin position="334"/>
        <end position="356"/>
    </location>
</feature>
<dbReference type="AlphaFoldDB" id="A0A2R6NWW5"/>
<dbReference type="InterPro" id="IPR011701">
    <property type="entry name" value="MFS"/>
</dbReference>
<dbReference type="Gene3D" id="1.20.1250.20">
    <property type="entry name" value="MFS general substrate transporter like domains"/>
    <property type="match status" value="1"/>
</dbReference>
<dbReference type="Pfam" id="PF07690">
    <property type="entry name" value="MFS_1"/>
    <property type="match status" value="1"/>
</dbReference>
<dbReference type="Proteomes" id="UP000186601">
    <property type="component" value="Unassembled WGS sequence"/>
</dbReference>
<gene>
    <name evidence="7" type="ORF">PHLCEN_2v7385</name>
</gene>
<dbReference type="PANTHER" id="PTHR23501:SF102">
    <property type="entry name" value="DRUG TRANSPORTER, PUTATIVE (AFU_ORTHOLOGUE AFUA_3G08530)-RELATED"/>
    <property type="match status" value="1"/>
</dbReference>
<protein>
    <recommendedName>
        <fullName evidence="6">Major facilitator superfamily (MFS) profile domain-containing protein</fullName>
    </recommendedName>
</protein>
<organism evidence="7 8">
    <name type="scientific">Hermanssonia centrifuga</name>
    <dbReference type="NCBI Taxonomy" id="98765"/>
    <lineage>
        <taxon>Eukaryota</taxon>
        <taxon>Fungi</taxon>
        <taxon>Dikarya</taxon>
        <taxon>Basidiomycota</taxon>
        <taxon>Agaricomycotina</taxon>
        <taxon>Agaricomycetes</taxon>
        <taxon>Polyporales</taxon>
        <taxon>Meruliaceae</taxon>
        <taxon>Hermanssonia</taxon>
    </lineage>
</organism>
<dbReference type="PANTHER" id="PTHR23501">
    <property type="entry name" value="MAJOR FACILITATOR SUPERFAMILY"/>
    <property type="match status" value="1"/>
</dbReference>
<keyword evidence="2 5" id="KW-0812">Transmembrane</keyword>
<dbReference type="EMBL" id="MLYV02000733">
    <property type="protein sequence ID" value="PSR78638.1"/>
    <property type="molecule type" value="Genomic_DNA"/>
</dbReference>
<evidence type="ECO:0000313" key="8">
    <source>
        <dbReference type="Proteomes" id="UP000186601"/>
    </source>
</evidence>
<evidence type="ECO:0000256" key="4">
    <source>
        <dbReference type="ARBA" id="ARBA00023136"/>
    </source>
</evidence>
<feature type="transmembrane region" description="Helical" evidence="5">
    <location>
        <begin position="407"/>
        <end position="426"/>
    </location>
</feature>
<feature type="transmembrane region" description="Helical" evidence="5">
    <location>
        <begin position="239"/>
        <end position="262"/>
    </location>
</feature>
<keyword evidence="4 5" id="KW-0472">Membrane</keyword>
<evidence type="ECO:0000259" key="6">
    <source>
        <dbReference type="PROSITE" id="PS50850"/>
    </source>
</evidence>
<accession>A0A2R6NWW5</accession>
<evidence type="ECO:0000256" key="5">
    <source>
        <dbReference type="SAM" id="Phobius"/>
    </source>
</evidence>
<dbReference type="STRING" id="98765.A0A2R6NWW5"/>
<name>A0A2R6NWW5_9APHY</name>